<keyword evidence="3" id="KW-0238">DNA-binding</keyword>
<organism evidence="3 4">
    <name type="scientific">Sordaria brevicollis</name>
    <dbReference type="NCBI Taxonomy" id="83679"/>
    <lineage>
        <taxon>Eukaryota</taxon>
        <taxon>Fungi</taxon>
        <taxon>Dikarya</taxon>
        <taxon>Ascomycota</taxon>
        <taxon>Pezizomycotina</taxon>
        <taxon>Sordariomycetes</taxon>
        <taxon>Sordariomycetidae</taxon>
        <taxon>Sordariales</taxon>
        <taxon>Sordariaceae</taxon>
        <taxon>Sordaria</taxon>
    </lineage>
</organism>
<evidence type="ECO:0000313" key="4">
    <source>
        <dbReference type="Proteomes" id="UP001281003"/>
    </source>
</evidence>
<dbReference type="Proteomes" id="UP001281003">
    <property type="component" value="Unassembled WGS sequence"/>
</dbReference>
<dbReference type="PANTHER" id="PTHR46929:SF3">
    <property type="entry name" value="MYB_SANT-LIKE DOMAIN-CONTAINING PROTEIN"/>
    <property type="match status" value="1"/>
</dbReference>
<dbReference type="InterPro" id="IPR024752">
    <property type="entry name" value="Myb/SANT-like_dom"/>
</dbReference>
<accession>A0AAE0PH96</accession>
<feature type="compositionally biased region" description="Low complexity" evidence="1">
    <location>
        <begin position="329"/>
        <end position="344"/>
    </location>
</feature>
<feature type="compositionally biased region" description="Pro residues" evidence="1">
    <location>
        <begin position="220"/>
        <end position="229"/>
    </location>
</feature>
<feature type="compositionally biased region" description="Pro residues" evidence="1">
    <location>
        <begin position="236"/>
        <end position="265"/>
    </location>
</feature>
<evidence type="ECO:0000313" key="3">
    <source>
        <dbReference type="EMBL" id="KAK3399822.1"/>
    </source>
</evidence>
<keyword evidence="4" id="KW-1185">Reference proteome</keyword>
<dbReference type="GO" id="GO:0003677">
    <property type="term" value="F:DNA binding"/>
    <property type="evidence" value="ECO:0007669"/>
    <property type="project" value="UniProtKB-KW"/>
</dbReference>
<proteinExistence type="predicted"/>
<reference evidence="3" key="1">
    <citation type="journal article" date="2023" name="Mol. Phylogenet. Evol.">
        <title>Genome-scale phylogeny and comparative genomics of the fungal order Sordariales.</title>
        <authorList>
            <person name="Hensen N."/>
            <person name="Bonometti L."/>
            <person name="Westerberg I."/>
            <person name="Brannstrom I.O."/>
            <person name="Guillou S."/>
            <person name="Cros-Aarteil S."/>
            <person name="Calhoun S."/>
            <person name="Haridas S."/>
            <person name="Kuo A."/>
            <person name="Mondo S."/>
            <person name="Pangilinan J."/>
            <person name="Riley R."/>
            <person name="LaButti K."/>
            <person name="Andreopoulos B."/>
            <person name="Lipzen A."/>
            <person name="Chen C."/>
            <person name="Yan M."/>
            <person name="Daum C."/>
            <person name="Ng V."/>
            <person name="Clum A."/>
            <person name="Steindorff A."/>
            <person name="Ohm R.A."/>
            <person name="Martin F."/>
            <person name="Silar P."/>
            <person name="Natvig D.O."/>
            <person name="Lalanne C."/>
            <person name="Gautier V."/>
            <person name="Ament-Velasquez S.L."/>
            <person name="Kruys A."/>
            <person name="Hutchinson M.I."/>
            <person name="Powell A.J."/>
            <person name="Barry K."/>
            <person name="Miller A.N."/>
            <person name="Grigoriev I.V."/>
            <person name="Debuchy R."/>
            <person name="Gladieux P."/>
            <person name="Hiltunen Thoren M."/>
            <person name="Johannesson H."/>
        </authorList>
    </citation>
    <scope>NUCLEOTIDE SEQUENCE</scope>
    <source>
        <strain evidence="3">FGSC 1904</strain>
    </source>
</reference>
<comment type="caution">
    <text evidence="3">The sequence shown here is derived from an EMBL/GenBank/DDBJ whole genome shotgun (WGS) entry which is preliminary data.</text>
</comment>
<protein>
    <submittedName>
        <fullName evidence="3">Myb/SANT-like DNA-binding domain-containing protein</fullName>
    </submittedName>
</protein>
<gene>
    <name evidence="3" type="ORF">B0T20DRAFT_169835</name>
</gene>
<evidence type="ECO:0000259" key="2">
    <source>
        <dbReference type="Pfam" id="PF12776"/>
    </source>
</evidence>
<feature type="compositionally biased region" description="Low complexity" evidence="1">
    <location>
        <begin position="268"/>
        <end position="278"/>
    </location>
</feature>
<evidence type="ECO:0000256" key="1">
    <source>
        <dbReference type="SAM" id="MobiDB-lite"/>
    </source>
</evidence>
<dbReference type="PANTHER" id="PTHR46929">
    <property type="entry name" value="EXPRESSED PROTEIN"/>
    <property type="match status" value="1"/>
</dbReference>
<feature type="region of interest" description="Disordered" evidence="1">
    <location>
        <begin position="154"/>
        <end position="344"/>
    </location>
</feature>
<dbReference type="AlphaFoldDB" id="A0AAE0PH96"/>
<sequence>MSDDPFPSSGPGAGPPALAPGKHRGPRFSWNTAYETTFFTSLCESVHLGLREGNTFKPEAWDRALQALITHHNAYANKGHLINKSDNARKKFRLWRGLREDPEFHYDVMTRTVNASEEAWARHLQAEPLSRSLRGRPFEHEELYEILFPDVIGSGGAPKRLTKQRSRKPNDHHLNPSGPGSGHGPGGHAHSDQDAPNTTIMNLLADPSSYTTNPHSQGHMPPPPPPPPVHSASAPLPSPIPAPVLAPIPTPPTLPSSQPPQPPHSRPTHTTHTTHQQPRNNPSTSALTPPEENPIQNRRRPHMPDSSGSSGSSNAEKRRRTASNSVDHASQAPGIASSSSVSSLSTPDAATALADLMRLIKPKLTWPEQAVEIFFRDFSQEDMDFQLKVAEKALTDENKAMVFCKMPNDVRRHWIKRLREAHNRSI</sequence>
<dbReference type="EMBL" id="JAUTDP010000004">
    <property type="protein sequence ID" value="KAK3399822.1"/>
    <property type="molecule type" value="Genomic_DNA"/>
</dbReference>
<reference evidence="3" key="2">
    <citation type="submission" date="2023-07" db="EMBL/GenBank/DDBJ databases">
        <authorList>
            <consortium name="Lawrence Berkeley National Laboratory"/>
            <person name="Haridas S."/>
            <person name="Hensen N."/>
            <person name="Bonometti L."/>
            <person name="Westerberg I."/>
            <person name="Brannstrom I.O."/>
            <person name="Guillou S."/>
            <person name="Cros-Aarteil S."/>
            <person name="Calhoun S."/>
            <person name="Kuo A."/>
            <person name="Mondo S."/>
            <person name="Pangilinan J."/>
            <person name="Riley R."/>
            <person name="LaButti K."/>
            <person name="Andreopoulos B."/>
            <person name="Lipzen A."/>
            <person name="Chen C."/>
            <person name="Yanf M."/>
            <person name="Daum C."/>
            <person name="Ng V."/>
            <person name="Clum A."/>
            <person name="Steindorff A."/>
            <person name="Ohm R."/>
            <person name="Martin F."/>
            <person name="Silar P."/>
            <person name="Natvig D."/>
            <person name="Lalanne C."/>
            <person name="Gautier V."/>
            <person name="Ament-velasquez S.L."/>
            <person name="Kruys A."/>
            <person name="Hutchinson M.I."/>
            <person name="Powell A.J."/>
            <person name="Barry K."/>
            <person name="Miller A.N."/>
            <person name="Grigoriev I.V."/>
            <person name="Debuchy R."/>
            <person name="Gladieux P."/>
            <person name="Thoren M.H."/>
            <person name="Johannesson H."/>
        </authorList>
    </citation>
    <scope>NUCLEOTIDE SEQUENCE</scope>
    <source>
        <strain evidence="3">FGSC 1904</strain>
    </source>
</reference>
<feature type="compositionally biased region" description="Low complexity" evidence="1">
    <location>
        <begin position="1"/>
        <end position="12"/>
    </location>
</feature>
<name>A0AAE0PH96_SORBR</name>
<feature type="domain" description="Myb/SANT-like" evidence="2">
    <location>
        <begin position="29"/>
        <end position="123"/>
    </location>
</feature>
<feature type="region of interest" description="Disordered" evidence="1">
    <location>
        <begin position="1"/>
        <end position="24"/>
    </location>
</feature>
<dbReference type="Pfam" id="PF12776">
    <property type="entry name" value="Myb_DNA-bind_3"/>
    <property type="match status" value="1"/>
</dbReference>